<comment type="catalytic activity">
    <reaction evidence="19">
        <text>L-seryl-[protein] + ATP = O-phospho-L-seryl-[protein] + ADP + H(+)</text>
        <dbReference type="Rhea" id="RHEA:17989"/>
        <dbReference type="Rhea" id="RHEA-COMP:9863"/>
        <dbReference type="Rhea" id="RHEA-COMP:11604"/>
        <dbReference type="ChEBI" id="CHEBI:15378"/>
        <dbReference type="ChEBI" id="CHEBI:29999"/>
        <dbReference type="ChEBI" id="CHEBI:30616"/>
        <dbReference type="ChEBI" id="CHEBI:83421"/>
        <dbReference type="ChEBI" id="CHEBI:456216"/>
        <dbReference type="EC" id="2.7.11.21"/>
    </reaction>
</comment>
<dbReference type="GO" id="GO:0004674">
    <property type="term" value="F:protein serine/threonine kinase activity"/>
    <property type="evidence" value="ECO:0007669"/>
    <property type="project" value="UniProtKB-KW"/>
</dbReference>
<dbReference type="Gene3D" id="3.30.1120.30">
    <property type="entry name" value="POLO box domain"/>
    <property type="match status" value="2"/>
</dbReference>
<evidence type="ECO:0000256" key="9">
    <source>
        <dbReference type="ARBA" id="ARBA00022679"/>
    </source>
</evidence>
<evidence type="ECO:0000256" key="22">
    <source>
        <dbReference type="SAM" id="MobiDB-lite"/>
    </source>
</evidence>
<feature type="binding site" evidence="20">
    <location>
        <position position="74"/>
    </location>
    <ligand>
        <name>ATP</name>
        <dbReference type="ChEBI" id="CHEBI:30616"/>
    </ligand>
</feature>
<dbReference type="Pfam" id="PF00069">
    <property type="entry name" value="Pkinase"/>
    <property type="match status" value="1"/>
</dbReference>
<evidence type="ECO:0000256" key="21">
    <source>
        <dbReference type="RuleBase" id="RU361162"/>
    </source>
</evidence>
<dbReference type="GO" id="GO:0005737">
    <property type="term" value="C:cytoplasm"/>
    <property type="evidence" value="ECO:0007669"/>
    <property type="project" value="TreeGrafter"/>
</dbReference>
<evidence type="ECO:0000256" key="6">
    <source>
        <dbReference type="ARBA" id="ARBA00022527"/>
    </source>
</evidence>
<keyword evidence="11 20" id="KW-0547">Nucleotide-binding</keyword>
<dbReference type="FunFam" id="3.30.200.20:FF:000284">
    <property type="entry name" value="Serine/threonine-protein kinase PLK"/>
    <property type="match status" value="1"/>
</dbReference>
<keyword evidence="16" id="KW-0539">Nucleus</keyword>
<keyword evidence="13 21" id="KW-0418">Kinase</keyword>
<dbReference type="GO" id="GO:0030496">
    <property type="term" value="C:midbody"/>
    <property type="evidence" value="ECO:0007669"/>
    <property type="project" value="UniProtKB-SubCell"/>
</dbReference>
<dbReference type="CDD" id="cd14099">
    <property type="entry name" value="STKc_PLK"/>
    <property type="match status" value="1"/>
</dbReference>
<evidence type="ECO:0000256" key="3">
    <source>
        <dbReference type="ARBA" id="ARBA00004214"/>
    </source>
</evidence>
<accession>A0AAD9VBF0</accession>
<evidence type="ECO:0000313" key="26">
    <source>
        <dbReference type="Proteomes" id="UP001249851"/>
    </source>
</evidence>
<evidence type="ECO:0000256" key="16">
    <source>
        <dbReference type="ARBA" id="ARBA00023242"/>
    </source>
</evidence>
<keyword evidence="10" id="KW-0677">Repeat</keyword>
<keyword evidence="6 21" id="KW-0723">Serine/threonine-protein kinase</keyword>
<name>A0AAD9VBF0_ACRCE</name>
<dbReference type="SUPFAM" id="SSF56112">
    <property type="entry name" value="Protein kinase-like (PK-like)"/>
    <property type="match status" value="1"/>
</dbReference>
<reference evidence="25" key="2">
    <citation type="journal article" date="2023" name="Science">
        <title>Genomic signatures of disease resistance in endangered staghorn corals.</title>
        <authorList>
            <person name="Vollmer S.V."/>
            <person name="Selwyn J.D."/>
            <person name="Despard B.A."/>
            <person name="Roesel C.L."/>
        </authorList>
    </citation>
    <scope>NUCLEOTIDE SEQUENCE</scope>
    <source>
        <strain evidence="25">K2</strain>
    </source>
</reference>
<feature type="region of interest" description="Disordered" evidence="22">
    <location>
        <begin position="1"/>
        <end position="20"/>
    </location>
</feature>
<reference evidence="25" key="1">
    <citation type="journal article" date="2023" name="G3 (Bethesda)">
        <title>Whole genome assembly and annotation of the endangered Caribbean coral Acropora cervicornis.</title>
        <authorList>
            <person name="Selwyn J.D."/>
            <person name="Vollmer S.V."/>
        </authorList>
    </citation>
    <scope>NUCLEOTIDE SEQUENCE</scope>
    <source>
        <strain evidence="25">K2</strain>
    </source>
</reference>
<dbReference type="Pfam" id="PF00659">
    <property type="entry name" value="POLO_box"/>
    <property type="match status" value="2"/>
</dbReference>
<dbReference type="GO" id="GO:0007052">
    <property type="term" value="P:mitotic spindle organization"/>
    <property type="evidence" value="ECO:0007669"/>
    <property type="project" value="TreeGrafter"/>
</dbReference>
<evidence type="ECO:0000256" key="8">
    <source>
        <dbReference type="ARBA" id="ARBA00022618"/>
    </source>
</evidence>
<evidence type="ECO:0000259" key="24">
    <source>
        <dbReference type="PROSITE" id="PS50078"/>
    </source>
</evidence>
<dbReference type="GO" id="GO:0005813">
    <property type="term" value="C:centrosome"/>
    <property type="evidence" value="ECO:0007669"/>
    <property type="project" value="UniProtKB-SubCell"/>
</dbReference>
<dbReference type="InterPro" id="IPR036947">
    <property type="entry name" value="POLO_box_dom_sf"/>
</dbReference>
<feature type="domain" description="POLO box" evidence="24">
    <location>
        <begin position="542"/>
        <end position="624"/>
    </location>
</feature>
<dbReference type="InterPro" id="IPR000719">
    <property type="entry name" value="Prot_kinase_dom"/>
</dbReference>
<sequence length="646" mass="74009">MYSGKPISKDKYAARHKAERPASDYAKVPRELEQYIVDPTTKKRYLRGRFLGKGGFAKCYELTDMETKEVLAGKIISKTMLTKPHQKEKMSMEIAIHRSVGQKKDFLSETHKHIVGFHGFFEDADYIYILLELCRRRSMMELHKRRKALTEPEVRYFMKQIVEGCKYLHDNKIIHRDLKLGNLFLNDDMEVKIGDFGLATRVENEGERKKTLCGTPNYIAPEVLNKKGHSFEVDVWSLGCILFTLLVGKPPFETQSLQDTYKRIKRNEYYIPSKVSHSAQLLIIKLLRPDPSTRPNLKQVLEDDFFEGFTPNHLPISSLTMAPRFATTSSANLLGLPRKPLNELNSQEQQTTSVRKDKTEFLEKMSKRRSLGVRVCGGESKLIQPGEAVAEELKDENQEEVPLDCYLSQLHSQLTSCLDSKPVRINVNEDDAEDPASVPVYWVGKWVDYSDKYGLGYQLSDNSVGVLFNDQTRLILYQDGENLQYIEADGAEHFHTLKGYPGNLEKKVTLLKYFLSYMNDHLLKAGAGTKAAREDESGRLPFLKQWFRTQDGIVLHLTNGTLQINFFKCHTKIIVCPLMAAVTYIDETKRFRTFPLKNIEKYGCSKSLAKRLGYALKMVGCMQNGTHKKLLVRAQTENDKKTSKKD</sequence>
<dbReference type="CDD" id="cd13117">
    <property type="entry name" value="POLO_box_2"/>
    <property type="match status" value="1"/>
</dbReference>
<dbReference type="EMBL" id="JARQWQ010000012">
    <property type="protein sequence ID" value="KAK2568246.1"/>
    <property type="molecule type" value="Genomic_DNA"/>
</dbReference>
<evidence type="ECO:0000256" key="20">
    <source>
        <dbReference type="PROSITE-ProRule" id="PRU10141"/>
    </source>
</evidence>
<evidence type="ECO:0000256" key="11">
    <source>
        <dbReference type="ARBA" id="ARBA00022741"/>
    </source>
</evidence>
<keyword evidence="5" id="KW-0963">Cytoplasm</keyword>
<evidence type="ECO:0000256" key="19">
    <source>
        <dbReference type="ARBA" id="ARBA00048347"/>
    </source>
</evidence>
<dbReference type="InterPro" id="IPR008271">
    <property type="entry name" value="Ser/Thr_kinase_AS"/>
</dbReference>
<dbReference type="PROSITE" id="PS00108">
    <property type="entry name" value="PROTEIN_KINASE_ST"/>
    <property type="match status" value="1"/>
</dbReference>
<evidence type="ECO:0000256" key="2">
    <source>
        <dbReference type="ARBA" id="ARBA00004186"/>
    </source>
</evidence>
<dbReference type="InterPro" id="IPR017441">
    <property type="entry name" value="Protein_kinase_ATP_BS"/>
</dbReference>
<comment type="caution">
    <text evidence="25">The sequence shown here is derived from an EMBL/GenBank/DDBJ whole genome shotgun (WGS) entry which is preliminary data.</text>
</comment>
<evidence type="ECO:0000256" key="15">
    <source>
        <dbReference type="ARBA" id="ARBA00023212"/>
    </source>
</evidence>
<evidence type="ECO:0000256" key="7">
    <source>
        <dbReference type="ARBA" id="ARBA00022553"/>
    </source>
</evidence>
<dbReference type="PANTHER" id="PTHR24345:SF93">
    <property type="entry name" value="SERINE_THREONINE-PROTEIN KINASE PLK1"/>
    <property type="match status" value="1"/>
</dbReference>
<dbReference type="Gene3D" id="1.10.510.10">
    <property type="entry name" value="Transferase(Phosphotransferase) domain 1"/>
    <property type="match status" value="1"/>
</dbReference>
<dbReference type="GO" id="GO:0005524">
    <property type="term" value="F:ATP binding"/>
    <property type="evidence" value="ECO:0007669"/>
    <property type="project" value="UniProtKB-UniRule"/>
</dbReference>
<dbReference type="PROSITE" id="PS50078">
    <property type="entry name" value="POLO_BOX"/>
    <property type="match status" value="2"/>
</dbReference>
<dbReference type="PROSITE" id="PS00107">
    <property type="entry name" value="PROTEIN_KINASE_ATP"/>
    <property type="match status" value="1"/>
</dbReference>
<proteinExistence type="inferred from homology"/>
<comment type="similarity">
    <text evidence="21">Belongs to the protein kinase superfamily. Ser/Thr protein kinase family. CDC5/Polo subfamily.</text>
</comment>
<keyword evidence="9 21" id="KW-0808">Transferase</keyword>
<keyword evidence="8" id="KW-0132">Cell division</keyword>
<keyword evidence="17" id="KW-0131">Cell cycle</keyword>
<keyword evidence="12" id="KW-0498">Mitosis</keyword>
<protein>
    <recommendedName>
        <fullName evidence="21">Serine/threonine-protein kinase PLK</fullName>
        <ecNumber evidence="21">2.7.11.21</ecNumber>
    </recommendedName>
    <alternativeName>
        <fullName evidence="21">Polo-like kinase</fullName>
    </alternativeName>
</protein>
<keyword evidence="14 20" id="KW-0067">ATP-binding</keyword>
<dbReference type="PANTHER" id="PTHR24345">
    <property type="entry name" value="SERINE/THREONINE-PROTEIN KINASE PLK"/>
    <property type="match status" value="1"/>
</dbReference>
<evidence type="ECO:0000256" key="4">
    <source>
        <dbReference type="ARBA" id="ARBA00004300"/>
    </source>
</evidence>
<comment type="catalytic activity">
    <reaction evidence="18 21">
        <text>L-threonyl-[protein] + ATP = O-phospho-L-threonyl-[protein] + ADP + H(+)</text>
        <dbReference type="Rhea" id="RHEA:46608"/>
        <dbReference type="Rhea" id="RHEA-COMP:11060"/>
        <dbReference type="Rhea" id="RHEA-COMP:11605"/>
        <dbReference type="ChEBI" id="CHEBI:15378"/>
        <dbReference type="ChEBI" id="CHEBI:30013"/>
        <dbReference type="ChEBI" id="CHEBI:30616"/>
        <dbReference type="ChEBI" id="CHEBI:61977"/>
        <dbReference type="ChEBI" id="CHEBI:456216"/>
        <dbReference type="EC" id="2.7.11.21"/>
    </reaction>
</comment>
<dbReference type="CDD" id="cd13118">
    <property type="entry name" value="POLO_box_1"/>
    <property type="match status" value="1"/>
</dbReference>
<dbReference type="GO" id="GO:0000776">
    <property type="term" value="C:kinetochore"/>
    <property type="evidence" value="ECO:0007669"/>
    <property type="project" value="TreeGrafter"/>
</dbReference>
<evidence type="ECO:0000256" key="18">
    <source>
        <dbReference type="ARBA" id="ARBA00047802"/>
    </source>
</evidence>
<dbReference type="AlphaFoldDB" id="A0AAD9VBF0"/>
<evidence type="ECO:0000256" key="5">
    <source>
        <dbReference type="ARBA" id="ARBA00022490"/>
    </source>
</evidence>
<feature type="domain" description="POLO box" evidence="24">
    <location>
        <begin position="442"/>
        <end position="520"/>
    </location>
</feature>
<comment type="subcellular location">
    <subcellularLocation>
        <location evidence="4">Cytoplasm</location>
        <location evidence="4">Cytoskeleton</location>
        <location evidence="4">Microtubule organizing center</location>
        <location evidence="4">Centrosome</location>
    </subcellularLocation>
    <subcellularLocation>
        <location evidence="2">Cytoplasm</location>
        <location evidence="2">Cytoskeleton</location>
        <location evidence="2">Spindle</location>
    </subcellularLocation>
    <subcellularLocation>
        <location evidence="3">Midbody</location>
    </subcellularLocation>
    <subcellularLocation>
        <location evidence="1">Nucleus</location>
    </subcellularLocation>
</comment>
<dbReference type="GO" id="GO:0051301">
    <property type="term" value="P:cell division"/>
    <property type="evidence" value="ECO:0007669"/>
    <property type="project" value="UniProtKB-KW"/>
</dbReference>
<evidence type="ECO:0000256" key="14">
    <source>
        <dbReference type="ARBA" id="ARBA00022840"/>
    </source>
</evidence>
<dbReference type="PROSITE" id="PS50011">
    <property type="entry name" value="PROTEIN_KINASE_DOM"/>
    <property type="match status" value="1"/>
</dbReference>
<dbReference type="GO" id="GO:0005634">
    <property type="term" value="C:nucleus"/>
    <property type="evidence" value="ECO:0007669"/>
    <property type="project" value="UniProtKB-SubCell"/>
</dbReference>
<dbReference type="InterPro" id="IPR000959">
    <property type="entry name" value="POLO_box_dom"/>
</dbReference>
<dbReference type="Gene3D" id="3.30.200.20">
    <property type="entry name" value="Phosphorylase Kinase, domain 1"/>
    <property type="match status" value="1"/>
</dbReference>
<dbReference type="FunFam" id="1.10.510.10:FF:000727">
    <property type="entry name" value="Serine/threonine-protein kinase PLK"/>
    <property type="match status" value="1"/>
</dbReference>
<evidence type="ECO:0000256" key="12">
    <source>
        <dbReference type="ARBA" id="ARBA00022776"/>
    </source>
</evidence>
<dbReference type="FunFam" id="3.30.1120.30:FF:000003">
    <property type="entry name" value="Serine/threonine-protein kinase PLK"/>
    <property type="match status" value="1"/>
</dbReference>
<evidence type="ECO:0000256" key="10">
    <source>
        <dbReference type="ARBA" id="ARBA00022737"/>
    </source>
</evidence>
<dbReference type="Proteomes" id="UP001249851">
    <property type="component" value="Unassembled WGS sequence"/>
</dbReference>
<keyword evidence="26" id="KW-1185">Reference proteome</keyword>
<dbReference type="GO" id="GO:0000922">
    <property type="term" value="C:spindle pole"/>
    <property type="evidence" value="ECO:0007669"/>
    <property type="project" value="TreeGrafter"/>
</dbReference>
<dbReference type="FunFam" id="3.30.1120.30:FF:000001">
    <property type="entry name" value="Serine/threonine-protein kinase PLK"/>
    <property type="match status" value="1"/>
</dbReference>
<evidence type="ECO:0000259" key="23">
    <source>
        <dbReference type="PROSITE" id="PS50011"/>
    </source>
</evidence>
<gene>
    <name evidence="25" type="ORF">P5673_007245</name>
</gene>
<dbReference type="InterPro" id="IPR011009">
    <property type="entry name" value="Kinase-like_dom_sf"/>
</dbReference>
<dbReference type="InterPro" id="IPR033695">
    <property type="entry name" value="POLO_box_2"/>
</dbReference>
<feature type="domain" description="Protein kinase" evidence="23">
    <location>
        <begin position="45"/>
        <end position="306"/>
    </location>
</feature>
<keyword evidence="15" id="KW-0206">Cytoskeleton</keyword>
<keyword evidence="7" id="KW-0597">Phosphoprotein</keyword>
<dbReference type="SMART" id="SM00220">
    <property type="entry name" value="S_TKc"/>
    <property type="match status" value="1"/>
</dbReference>
<dbReference type="SUPFAM" id="SSF82615">
    <property type="entry name" value="Polo-box domain"/>
    <property type="match status" value="2"/>
</dbReference>
<organism evidence="25 26">
    <name type="scientific">Acropora cervicornis</name>
    <name type="common">Staghorn coral</name>
    <dbReference type="NCBI Taxonomy" id="6130"/>
    <lineage>
        <taxon>Eukaryota</taxon>
        <taxon>Metazoa</taxon>
        <taxon>Cnidaria</taxon>
        <taxon>Anthozoa</taxon>
        <taxon>Hexacorallia</taxon>
        <taxon>Scleractinia</taxon>
        <taxon>Astrocoeniina</taxon>
        <taxon>Acroporidae</taxon>
        <taxon>Acropora</taxon>
    </lineage>
</organism>
<evidence type="ECO:0000256" key="1">
    <source>
        <dbReference type="ARBA" id="ARBA00004123"/>
    </source>
</evidence>
<dbReference type="EC" id="2.7.11.21" evidence="21"/>
<evidence type="ECO:0000256" key="17">
    <source>
        <dbReference type="ARBA" id="ARBA00023306"/>
    </source>
</evidence>
<evidence type="ECO:0000313" key="25">
    <source>
        <dbReference type="EMBL" id="KAK2568246.1"/>
    </source>
</evidence>
<evidence type="ECO:0000256" key="13">
    <source>
        <dbReference type="ARBA" id="ARBA00022777"/>
    </source>
</evidence>
<dbReference type="InterPro" id="IPR033701">
    <property type="entry name" value="POLO_box_1"/>
</dbReference>